<comment type="caution">
    <text evidence="1">The sequence shown here is derived from an EMBL/GenBank/DDBJ whole genome shotgun (WGS) entry which is preliminary data.</text>
</comment>
<protein>
    <submittedName>
        <fullName evidence="1">Uncharacterized protein</fullName>
    </submittedName>
</protein>
<dbReference type="Proteomes" id="UP001358586">
    <property type="component" value="Chromosome 3"/>
</dbReference>
<sequence length="129" mass="14615">MAETDLHSMKSGSCNASCTRYSLAKLLRLFGYDVVVCVSRWQSSGKVPGGDHQYIDVLNYSNGNSEHMIIDINFRSHFEIAKAVDSYDRILNSLPVVYVCSLTRFKQFLQLMVEAVRSSLEQNLMLFPP</sequence>
<dbReference type="NCBIfam" id="TIGR01615">
    <property type="entry name" value="A_thal_3542"/>
    <property type="match status" value="1"/>
</dbReference>
<evidence type="ECO:0000313" key="1">
    <source>
        <dbReference type="EMBL" id="KAK5839195.1"/>
    </source>
</evidence>
<dbReference type="PANTHER" id="PTHR31579">
    <property type="entry name" value="OS03G0796600 PROTEIN"/>
    <property type="match status" value="1"/>
</dbReference>
<dbReference type="Pfam" id="PF04720">
    <property type="entry name" value="PDDEXK_6"/>
    <property type="match status" value="1"/>
</dbReference>
<dbReference type="EMBL" id="JARKNE010000003">
    <property type="protein sequence ID" value="KAK5839195.1"/>
    <property type="molecule type" value="Genomic_DNA"/>
</dbReference>
<keyword evidence="2" id="KW-1185">Reference proteome</keyword>
<proteinExistence type="predicted"/>
<dbReference type="PANTHER" id="PTHR31579:SF39">
    <property type="entry name" value="OS01G0973600 PROTEIN"/>
    <property type="match status" value="1"/>
</dbReference>
<organism evidence="1 2">
    <name type="scientific">Gossypium arboreum</name>
    <name type="common">Tree cotton</name>
    <name type="synonym">Gossypium nanking</name>
    <dbReference type="NCBI Taxonomy" id="29729"/>
    <lineage>
        <taxon>Eukaryota</taxon>
        <taxon>Viridiplantae</taxon>
        <taxon>Streptophyta</taxon>
        <taxon>Embryophyta</taxon>
        <taxon>Tracheophyta</taxon>
        <taxon>Spermatophyta</taxon>
        <taxon>Magnoliopsida</taxon>
        <taxon>eudicotyledons</taxon>
        <taxon>Gunneridae</taxon>
        <taxon>Pentapetalae</taxon>
        <taxon>rosids</taxon>
        <taxon>malvids</taxon>
        <taxon>Malvales</taxon>
        <taxon>Malvaceae</taxon>
        <taxon>Malvoideae</taxon>
        <taxon>Gossypium</taxon>
    </lineage>
</organism>
<accession>A0ABR0QJ21</accession>
<dbReference type="InterPro" id="IPR006502">
    <property type="entry name" value="PDDEXK-like"/>
</dbReference>
<reference evidence="1 2" key="1">
    <citation type="submission" date="2023-03" db="EMBL/GenBank/DDBJ databases">
        <title>WGS of Gossypium arboreum.</title>
        <authorList>
            <person name="Yu D."/>
        </authorList>
    </citation>
    <scope>NUCLEOTIDE SEQUENCE [LARGE SCALE GENOMIC DNA]</scope>
    <source>
        <tissue evidence="1">Leaf</tissue>
    </source>
</reference>
<gene>
    <name evidence="1" type="ORF">PVK06_007965</name>
</gene>
<evidence type="ECO:0000313" key="2">
    <source>
        <dbReference type="Proteomes" id="UP001358586"/>
    </source>
</evidence>
<name>A0ABR0QJ21_GOSAR</name>